<dbReference type="GO" id="GO:0016874">
    <property type="term" value="F:ligase activity"/>
    <property type="evidence" value="ECO:0007669"/>
    <property type="project" value="UniProtKB-KW"/>
</dbReference>
<evidence type="ECO:0000313" key="1">
    <source>
        <dbReference type="EMBL" id="RVT43746.1"/>
    </source>
</evidence>
<dbReference type="InterPro" id="IPR026336">
    <property type="entry name" value="PdeM-like"/>
</dbReference>
<dbReference type="OrthoDB" id="9795838at2"/>
<dbReference type="SUPFAM" id="SSF56300">
    <property type="entry name" value="Metallo-dependent phosphatases"/>
    <property type="match status" value="1"/>
</dbReference>
<keyword evidence="1" id="KW-0378">Hydrolase</keyword>
<name>A0A437JCV3_9SPHN</name>
<dbReference type="GO" id="GO:0004519">
    <property type="term" value="F:endonuclease activity"/>
    <property type="evidence" value="ECO:0007669"/>
    <property type="project" value="UniProtKB-KW"/>
</dbReference>
<dbReference type="Proteomes" id="UP000282977">
    <property type="component" value="Unassembled WGS sequence"/>
</dbReference>
<accession>A0A437JCV3</accession>
<dbReference type="GO" id="GO:0016787">
    <property type="term" value="F:hydrolase activity"/>
    <property type="evidence" value="ECO:0007669"/>
    <property type="project" value="UniProtKB-KW"/>
</dbReference>
<keyword evidence="2" id="KW-1185">Reference proteome</keyword>
<comment type="caution">
    <text evidence="1">The sequence shown here is derived from an EMBL/GenBank/DDBJ whole genome shotgun (WGS) entry which is preliminary data.</text>
</comment>
<dbReference type="PANTHER" id="PTHR39323:SF1">
    <property type="entry name" value="BLR1149 PROTEIN"/>
    <property type="match status" value="1"/>
</dbReference>
<keyword evidence="1" id="KW-0540">Nuclease</keyword>
<proteinExistence type="predicted"/>
<sequence length="233" mass="25346">MVPVSFAGHDMHILPRGALFWPRRNAVLIADLHFEKASWYARSGQMLPPYDSMATLEAIEALLDATGAREIWCLGDSFHDSDGPSRLPADVRMRLAALTRHHMWTWVTGNHDAALARRLDHAALGGRVVTEALVDGIMLRHEAVAADGQPEISGHFHPKLRLSLRGRHVGRPCFVMGVTRLILPAFGALTGGLDAGHPQIRALVGDGAEALLATEDRLLRFPLAGALSRCGII</sequence>
<dbReference type="PANTHER" id="PTHR39323">
    <property type="entry name" value="BLR1149 PROTEIN"/>
    <property type="match status" value="1"/>
</dbReference>
<dbReference type="AlphaFoldDB" id="A0A437JCV3"/>
<organism evidence="1 2">
    <name type="scientific">Sphingobium algorifonticola</name>
    <dbReference type="NCBI Taxonomy" id="2008318"/>
    <lineage>
        <taxon>Bacteria</taxon>
        <taxon>Pseudomonadati</taxon>
        <taxon>Pseudomonadota</taxon>
        <taxon>Alphaproteobacteria</taxon>
        <taxon>Sphingomonadales</taxon>
        <taxon>Sphingomonadaceae</taxon>
        <taxon>Sphingobium</taxon>
    </lineage>
</organism>
<protein>
    <submittedName>
        <fullName evidence="1">Ligase-associated DNA damage response endonuclease PdeM</fullName>
        <ecNumber evidence="1">3.1.-.-</ecNumber>
    </submittedName>
</protein>
<dbReference type="PIRSF" id="PIRSF000887">
    <property type="entry name" value="Pesterase_MJ0037"/>
    <property type="match status" value="1"/>
</dbReference>
<dbReference type="EC" id="3.1.-.-" evidence="1"/>
<dbReference type="RefSeq" id="WP_127689287.1">
    <property type="nucleotide sequence ID" value="NZ_RZUL01000001.1"/>
</dbReference>
<dbReference type="Gene3D" id="3.60.21.10">
    <property type="match status" value="1"/>
</dbReference>
<gene>
    <name evidence="1" type="primary">pdeM</name>
    <name evidence="1" type="ORF">ENE74_03860</name>
</gene>
<dbReference type="EMBL" id="RZUL01000001">
    <property type="protein sequence ID" value="RVT43746.1"/>
    <property type="molecule type" value="Genomic_DNA"/>
</dbReference>
<dbReference type="InterPro" id="IPR029052">
    <property type="entry name" value="Metallo-depent_PP-like"/>
</dbReference>
<evidence type="ECO:0000313" key="2">
    <source>
        <dbReference type="Proteomes" id="UP000282977"/>
    </source>
</evidence>
<keyword evidence="1" id="KW-0255">Endonuclease</keyword>
<keyword evidence="1" id="KW-0436">Ligase</keyword>
<dbReference type="NCBIfam" id="TIGR04123">
    <property type="entry name" value="P_estr_lig_assc"/>
    <property type="match status" value="1"/>
</dbReference>
<dbReference type="InterPro" id="IPR024173">
    <property type="entry name" value="Pesterase_MJ0037-like"/>
</dbReference>
<reference evidence="1 2" key="1">
    <citation type="submission" date="2019-01" db="EMBL/GenBank/DDBJ databases">
        <authorList>
            <person name="Chen W.-M."/>
        </authorList>
    </citation>
    <scope>NUCLEOTIDE SEQUENCE [LARGE SCALE GENOMIC DNA]</scope>
    <source>
        <strain evidence="1 2">TLA-22</strain>
    </source>
</reference>